<dbReference type="AlphaFoldDB" id="A0A1G8YW64"/>
<evidence type="ECO:0000313" key="1">
    <source>
        <dbReference type="EMBL" id="SDK07089.1"/>
    </source>
</evidence>
<reference evidence="1 2" key="1">
    <citation type="submission" date="2016-10" db="EMBL/GenBank/DDBJ databases">
        <authorList>
            <person name="de Groot N.N."/>
        </authorList>
    </citation>
    <scope>NUCLEOTIDE SEQUENCE [LARGE SCALE GENOMIC DNA]</scope>
    <source>
        <strain evidence="1 2">DSM 25294</strain>
    </source>
</reference>
<organism evidence="1 2">
    <name type="scientific">Aliiruegeria lutimaris</name>
    <dbReference type="NCBI Taxonomy" id="571298"/>
    <lineage>
        <taxon>Bacteria</taxon>
        <taxon>Pseudomonadati</taxon>
        <taxon>Pseudomonadota</taxon>
        <taxon>Alphaproteobacteria</taxon>
        <taxon>Rhodobacterales</taxon>
        <taxon>Roseobacteraceae</taxon>
        <taxon>Aliiruegeria</taxon>
    </lineage>
</organism>
<proteinExistence type="predicted"/>
<evidence type="ECO:0000313" key="2">
    <source>
        <dbReference type="Proteomes" id="UP000199382"/>
    </source>
</evidence>
<sequence>MLFQSTSIKVAVAVQAGTPMIVKGDDTPAPWLEPECFAHV</sequence>
<gene>
    <name evidence="1" type="ORF">SAMN04488026_103036</name>
</gene>
<protein>
    <submittedName>
        <fullName evidence="1">Uncharacterized protein</fullName>
    </submittedName>
</protein>
<accession>A0A1G8YW64</accession>
<dbReference type="STRING" id="571298.SAMN04488026_103036"/>
<name>A0A1G8YW64_9RHOB</name>
<dbReference type="EMBL" id="FNEK01000030">
    <property type="protein sequence ID" value="SDK07089.1"/>
    <property type="molecule type" value="Genomic_DNA"/>
</dbReference>
<dbReference type="Proteomes" id="UP000199382">
    <property type="component" value="Unassembled WGS sequence"/>
</dbReference>
<keyword evidence="2" id="KW-1185">Reference proteome</keyword>